<accession>A0A098LMH1</accession>
<evidence type="ECO:0000256" key="4">
    <source>
        <dbReference type="ARBA" id="ARBA00022801"/>
    </source>
</evidence>
<dbReference type="Pfam" id="PF17676">
    <property type="entry name" value="Peptidase_S66C"/>
    <property type="match status" value="1"/>
</dbReference>
<proteinExistence type="inferred from homology"/>
<evidence type="ECO:0000256" key="5">
    <source>
        <dbReference type="ARBA" id="ARBA00022825"/>
    </source>
</evidence>
<evidence type="ECO:0000256" key="3">
    <source>
        <dbReference type="ARBA" id="ARBA00022670"/>
    </source>
</evidence>
<dbReference type="GO" id="GO:0004180">
    <property type="term" value="F:carboxypeptidase activity"/>
    <property type="evidence" value="ECO:0007669"/>
    <property type="project" value="UniProtKB-KW"/>
</dbReference>
<evidence type="ECO:0000256" key="6">
    <source>
        <dbReference type="PIRSR" id="PIRSR028757-1"/>
    </source>
</evidence>
<keyword evidence="10" id="KW-1185">Reference proteome</keyword>
<name>A0A098LMH1_9BACT</name>
<feature type="active site" description="Charge relay system" evidence="6">
    <location>
        <position position="272"/>
    </location>
</feature>
<comment type="caution">
    <text evidence="9">The sequence shown here is derived from an EMBL/GenBank/DDBJ whole genome shotgun (WGS) entry which is preliminary data.</text>
</comment>
<dbReference type="PANTHER" id="PTHR30237:SF2">
    <property type="entry name" value="MUREIN TETRAPEPTIDE CARBOXYPEPTIDASE"/>
    <property type="match status" value="1"/>
</dbReference>
<dbReference type="RefSeq" id="WP_045469348.1">
    <property type="nucleotide sequence ID" value="NZ_BBLT01000014.1"/>
</dbReference>
<dbReference type="eggNOG" id="COG1619">
    <property type="taxonomic scope" value="Bacteria"/>
</dbReference>
<feature type="active site" description="Nucleophile" evidence="6">
    <location>
        <position position="109"/>
    </location>
</feature>
<keyword evidence="2" id="KW-0121">Carboxypeptidase</keyword>
<dbReference type="Gene3D" id="3.40.50.10740">
    <property type="entry name" value="Class I glutamine amidotransferase-like"/>
    <property type="match status" value="1"/>
</dbReference>
<dbReference type="SUPFAM" id="SSF52317">
    <property type="entry name" value="Class I glutamine amidotransferase-like"/>
    <property type="match status" value="1"/>
</dbReference>
<dbReference type="STRING" id="153721.MYP_4827"/>
<evidence type="ECO:0000256" key="2">
    <source>
        <dbReference type="ARBA" id="ARBA00022645"/>
    </source>
</evidence>
<dbReference type="InterPro" id="IPR027461">
    <property type="entry name" value="Carboxypeptidase_A_C_sf"/>
</dbReference>
<comment type="similarity">
    <text evidence="1">Belongs to the peptidase S66 family.</text>
</comment>
<dbReference type="GO" id="GO:0006508">
    <property type="term" value="P:proteolysis"/>
    <property type="evidence" value="ECO:0007669"/>
    <property type="project" value="UniProtKB-KW"/>
</dbReference>
<dbReference type="EMBL" id="BBLT01000014">
    <property type="protein sequence ID" value="GAL87597.1"/>
    <property type="molecule type" value="Genomic_DNA"/>
</dbReference>
<dbReference type="OrthoDB" id="9807329at2"/>
<dbReference type="InterPro" id="IPR027478">
    <property type="entry name" value="LdcA_N"/>
</dbReference>
<dbReference type="Pfam" id="PF02016">
    <property type="entry name" value="Peptidase_S66"/>
    <property type="match status" value="1"/>
</dbReference>
<feature type="domain" description="LD-carboxypeptidase N-terminal" evidence="7">
    <location>
        <begin position="13"/>
        <end position="127"/>
    </location>
</feature>
<dbReference type="SUPFAM" id="SSF141986">
    <property type="entry name" value="LD-carboxypeptidase A C-terminal domain-like"/>
    <property type="match status" value="1"/>
</dbReference>
<dbReference type="InterPro" id="IPR029062">
    <property type="entry name" value="Class_I_gatase-like"/>
</dbReference>
<protein>
    <submittedName>
        <fullName evidence="9">Peptidase S66</fullName>
    </submittedName>
</protein>
<dbReference type="Gene3D" id="3.50.30.60">
    <property type="entry name" value="LD-carboxypeptidase A C-terminal domain-like"/>
    <property type="match status" value="1"/>
</dbReference>
<reference evidence="9 10" key="1">
    <citation type="submission" date="2014-09" db="EMBL/GenBank/DDBJ databases">
        <title>Sporocytophaga myxococcoides PG-01 genome sequencing.</title>
        <authorList>
            <person name="Liu L."/>
            <person name="Gao P.J."/>
            <person name="Chen G.J."/>
            <person name="Wang L.S."/>
        </authorList>
    </citation>
    <scope>NUCLEOTIDE SEQUENCE [LARGE SCALE GENOMIC DNA]</scope>
    <source>
        <strain evidence="9 10">PG-01</strain>
    </source>
</reference>
<sequence length="304" mass="33911">MKKPDFLKVGDIVGIVATAKNFLPEELNAGIEIIKSWGFEVRVGKNCNNHYNQFAGTDEERFSDLQDFLDDQEVKAIICARGGYGTSRIIDNISFSVFETHPKWIAGFSDVTVLLSHLNSLGFQSIHSSMPVVFGKNLNRPSINSLRDTLLGKLGPFHCPYHELNRMGYAEGEIVGGNLSILVSLIGTKSDISTQDKILFIEDVGENLYRIDRMMVQLKRAGKLDKLKGLIVGHFNDMSDNIVPFGKSAFEIIEDAVKEYEYPVGFNFPAGHEADNRAFILGAKYNLIVESKETVLTYNVNYSS</sequence>
<keyword evidence="5" id="KW-0720">Serine protease</keyword>
<evidence type="ECO:0000256" key="1">
    <source>
        <dbReference type="ARBA" id="ARBA00010233"/>
    </source>
</evidence>
<dbReference type="AlphaFoldDB" id="A0A098LMH1"/>
<dbReference type="GO" id="GO:0008236">
    <property type="term" value="F:serine-type peptidase activity"/>
    <property type="evidence" value="ECO:0007669"/>
    <property type="project" value="UniProtKB-KW"/>
</dbReference>
<evidence type="ECO:0000313" key="10">
    <source>
        <dbReference type="Proteomes" id="UP000030185"/>
    </source>
</evidence>
<keyword evidence="3" id="KW-0645">Protease</keyword>
<feature type="domain" description="LD-carboxypeptidase C-terminal" evidence="8">
    <location>
        <begin position="171"/>
        <end position="287"/>
    </location>
</feature>
<feature type="active site" description="Charge relay system" evidence="6">
    <location>
        <position position="202"/>
    </location>
</feature>
<organism evidence="9 10">
    <name type="scientific">Sporocytophaga myxococcoides</name>
    <dbReference type="NCBI Taxonomy" id="153721"/>
    <lineage>
        <taxon>Bacteria</taxon>
        <taxon>Pseudomonadati</taxon>
        <taxon>Bacteroidota</taxon>
        <taxon>Cytophagia</taxon>
        <taxon>Cytophagales</taxon>
        <taxon>Cytophagaceae</taxon>
        <taxon>Sporocytophaga</taxon>
    </lineage>
</organism>
<keyword evidence="4" id="KW-0378">Hydrolase</keyword>
<gene>
    <name evidence="9" type="ORF">MYP_4827</name>
</gene>
<evidence type="ECO:0000313" key="9">
    <source>
        <dbReference type="EMBL" id="GAL87597.1"/>
    </source>
</evidence>
<dbReference type="InterPro" id="IPR040449">
    <property type="entry name" value="Peptidase_S66_N"/>
</dbReference>
<dbReference type="Proteomes" id="UP000030185">
    <property type="component" value="Unassembled WGS sequence"/>
</dbReference>
<dbReference type="InterPro" id="IPR003507">
    <property type="entry name" value="S66_fam"/>
</dbReference>
<evidence type="ECO:0000259" key="8">
    <source>
        <dbReference type="Pfam" id="PF17676"/>
    </source>
</evidence>
<dbReference type="PANTHER" id="PTHR30237">
    <property type="entry name" value="MURAMOYLTETRAPEPTIDE CARBOXYPEPTIDASE"/>
    <property type="match status" value="1"/>
</dbReference>
<evidence type="ECO:0000259" key="7">
    <source>
        <dbReference type="Pfam" id="PF02016"/>
    </source>
</evidence>
<dbReference type="CDD" id="cd07025">
    <property type="entry name" value="Peptidase_S66"/>
    <property type="match status" value="1"/>
</dbReference>
<dbReference type="InterPro" id="IPR040921">
    <property type="entry name" value="Peptidase_S66C"/>
</dbReference>
<dbReference type="PIRSF" id="PIRSF028757">
    <property type="entry name" value="LD-carboxypeptidase"/>
    <property type="match status" value="1"/>
</dbReference>